<dbReference type="CDD" id="cd00077">
    <property type="entry name" value="HDc"/>
    <property type="match status" value="1"/>
</dbReference>
<evidence type="ECO:0000313" key="6">
    <source>
        <dbReference type="EMBL" id="EDQ93143.1"/>
    </source>
</evidence>
<dbReference type="Proteomes" id="UP000001357">
    <property type="component" value="Unassembled WGS sequence"/>
</dbReference>
<reference evidence="6 7" key="1">
    <citation type="journal article" date="2008" name="Nature">
        <title>The genome of the choanoflagellate Monosiga brevicollis and the origin of metazoans.</title>
        <authorList>
            <consortium name="JGI Sequencing"/>
            <person name="King N."/>
            <person name="Westbrook M.J."/>
            <person name="Young S.L."/>
            <person name="Kuo A."/>
            <person name="Abedin M."/>
            <person name="Chapman J."/>
            <person name="Fairclough S."/>
            <person name="Hellsten U."/>
            <person name="Isogai Y."/>
            <person name="Letunic I."/>
            <person name="Marr M."/>
            <person name="Pincus D."/>
            <person name="Putnam N."/>
            <person name="Rokas A."/>
            <person name="Wright K.J."/>
            <person name="Zuzow R."/>
            <person name="Dirks W."/>
            <person name="Good M."/>
            <person name="Goodstein D."/>
            <person name="Lemons D."/>
            <person name="Li W."/>
            <person name="Lyons J.B."/>
            <person name="Morris A."/>
            <person name="Nichols S."/>
            <person name="Richter D.J."/>
            <person name="Salamov A."/>
            <person name="Bork P."/>
            <person name="Lim W.A."/>
            <person name="Manning G."/>
            <person name="Miller W.T."/>
            <person name="McGinnis W."/>
            <person name="Shapiro H."/>
            <person name="Tjian R."/>
            <person name="Grigoriev I.V."/>
            <person name="Rokhsar D."/>
        </authorList>
    </citation>
    <scope>NUCLEOTIDE SEQUENCE [LARGE SCALE GENOMIC DNA]</scope>
    <source>
        <strain evidence="7">MX1 / ATCC 50154</strain>
    </source>
</reference>
<dbReference type="PROSITE" id="PS00126">
    <property type="entry name" value="PDEASE_I_1"/>
    <property type="match status" value="1"/>
</dbReference>
<dbReference type="InterPro" id="IPR023174">
    <property type="entry name" value="PDEase_CS"/>
</dbReference>
<dbReference type="OMA" id="EHFDEYN"/>
<sequence length="339" mass="37904">MNSINTGTPEVAAPITMSAKEAAAAAPAIDELSWELNTLALKKDDQAQLAASMLIHAGICDIFRVEEADVHHLVAEVMSKYNETTFHNFAHAVSVMHTLYLLFKDIKGCWEPFEVVTLLIAALCHDIDHQGLSNSYYQNSKKAIGAHYDENILERHHIATTMSILTEGRSVLSVLSEAERARFDDLVEFAILGTDMSFHGTQLKFLQEEYKDGPQDLEALKTDPAKRKKLMQSLLHTADLYNPIKPFDVTREWAIRLQTEFNQQCDLERQEGLPVLPFMDGRGETALAKGETGFISFVAKPWWEAIAAAFPVVKPHLDTITNNVEAWKSLIPTEPDTAK</sequence>
<feature type="binding site" evidence="4">
    <location>
        <position position="239"/>
    </location>
    <ligand>
        <name>Zn(2+)</name>
        <dbReference type="ChEBI" id="CHEBI:29105"/>
        <label>1</label>
    </ligand>
</feature>
<dbReference type="GeneID" id="5887661"/>
<dbReference type="EMBL" id="CH991543">
    <property type="protein sequence ID" value="EDQ93143.1"/>
    <property type="molecule type" value="Genomic_DNA"/>
</dbReference>
<dbReference type="InterPro" id="IPR002073">
    <property type="entry name" value="PDEase_catalytic_dom"/>
</dbReference>
<feature type="binding site" evidence="4">
    <location>
        <position position="91"/>
    </location>
    <ligand>
        <name>Zn(2+)</name>
        <dbReference type="ChEBI" id="CHEBI:29105"/>
        <label>1</label>
    </ligand>
</feature>
<evidence type="ECO:0000259" key="5">
    <source>
        <dbReference type="PROSITE" id="PS51845"/>
    </source>
</evidence>
<name>A9UR22_MONBE</name>
<feature type="binding site" evidence="4">
    <location>
        <position position="126"/>
    </location>
    <ligand>
        <name>Zn(2+)</name>
        <dbReference type="ChEBI" id="CHEBI:29105"/>
        <label>1</label>
    </ligand>
</feature>
<dbReference type="InParanoid" id="A9UR22"/>
<evidence type="ECO:0000256" key="1">
    <source>
        <dbReference type="ARBA" id="ARBA00022723"/>
    </source>
</evidence>
<dbReference type="GO" id="GO:0004114">
    <property type="term" value="F:3',5'-cyclic-nucleotide phosphodiesterase activity"/>
    <property type="evidence" value="ECO:0007669"/>
    <property type="project" value="InterPro"/>
</dbReference>
<evidence type="ECO:0000256" key="2">
    <source>
        <dbReference type="ARBA" id="ARBA00022801"/>
    </source>
</evidence>
<keyword evidence="2" id="KW-0378">Hydrolase</keyword>
<dbReference type="PROSITE" id="PS51845">
    <property type="entry name" value="PDEASE_I_2"/>
    <property type="match status" value="1"/>
</dbReference>
<feature type="binding site" evidence="4">
    <location>
        <position position="125"/>
    </location>
    <ligand>
        <name>Zn(2+)</name>
        <dbReference type="ChEBI" id="CHEBI:29105"/>
        <label>1</label>
    </ligand>
</feature>
<dbReference type="PANTHER" id="PTHR11347">
    <property type="entry name" value="CYCLIC NUCLEOTIDE PHOSPHODIESTERASE"/>
    <property type="match status" value="1"/>
</dbReference>
<dbReference type="Pfam" id="PF00233">
    <property type="entry name" value="PDEase_I"/>
    <property type="match status" value="1"/>
</dbReference>
<dbReference type="RefSeq" id="XP_001742905.1">
    <property type="nucleotide sequence ID" value="XM_001742853.1"/>
</dbReference>
<evidence type="ECO:0000256" key="3">
    <source>
        <dbReference type="PIRSR" id="PIRSR623088-1"/>
    </source>
</evidence>
<accession>A9UR22</accession>
<gene>
    <name evidence="6" type="ORF">MONBRDRAFT_35733</name>
</gene>
<dbReference type="InterPro" id="IPR036971">
    <property type="entry name" value="PDEase_catalytic_dom_sf"/>
</dbReference>
<dbReference type="STRING" id="81824.A9UR22"/>
<dbReference type="GO" id="GO:0007165">
    <property type="term" value="P:signal transduction"/>
    <property type="evidence" value="ECO:0007669"/>
    <property type="project" value="InterPro"/>
</dbReference>
<feature type="active site" description="Proton donor" evidence="3">
    <location>
        <position position="87"/>
    </location>
</feature>
<dbReference type="InterPro" id="IPR003607">
    <property type="entry name" value="HD/PDEase_dom"/>
</dbReference>
<evidence type="ECO:0000256" key="4">
    <source>
        <dbReference type="PIRSR" id="PIRSR623088-3"/>
    </source>
</evidence>
<dbReference type="SMART" id="SM00471">
    <property type="entry name" value="HDc"/>
    <property type="match status" value="1"/>
</dbReference>
<dbReference type="InterPro" id="IPR023088">
    <property type="entry name" value="PDEase"/>
</dbReference>
<protein>
    <recommendedName>
        <fullName evidence="5">PDEase domain-containing protein</fullName>
    </recommendedName>
</protein>
<dbReference type="SUPFAM" id="SSF109604">
    <property type="entry name" value="HD-domain/PDEase-like"/>
    <property type="match status" value="1"/>
</dbReference>
<dbReference type="KEGG" id="mbr:MONBRDRAFT_35733"/>
<feature type="binding site" evidence="4">
    <location>
        <position position="126"/>
    </location>
    <ligand>
        <name>Zn(2+)</name>
        <dbReference type="ChEBI" id="CHEBI:29105"/>
        <label>2</label>
    </ligand>
</feature>
<dbReference type="Gene3D" id="1.10.1300.10">
    <property type="entry name" value="3'5'-cyclic nucleotide phosphodiesterase, catalytic domain"/>
    <property type="match status" value="1"/>
</dbReference>
<dbReference type="PRINTS" id="PR00387">
    <property type="entry name" value="PDIESTERASE1"/>
</dbReference>
<feature type="domain" description="PDEase" evidence="5">
    <location>
        <begin position="3"/>
        <end position="334"/>
    </location>
</feature>
<organism evidence="6 7">
    <name type="scientific">Monosiga brevicollis</name>
    <name type="common">Choanoflagellate</name>
    <dbReference type="NCBI Taxonomy" id="81824"/>
    <lineage>
        <taxon>Eukaryota</taxon>
        <taxon>Choanoflagellata</taxon>
        <taxon>Craspedida</taxon>
        <taxon>Salpingoecidae</taxon>
        <taxon>Monosiga</taxon>
    </lineage>
</organism>
<dbReference type="AlphaFoldDB" id="A9UR22"/>
<proteinExistence type="predicted"/>
<keyword evidence="7" id="KW-1185">Reference proteome</keyword>
<evidence type="ECO:0000313" key="7">
    <source>
        <dbReference type="Proteomes" id="UP000001357"/>
    </source>
</evidence>
<dbReference type="GO" id="GO:0046872">
    <property type="term" value="F:metal ion binding"/>
    <property type="evidence" value="ECO:0007669"/>
    <property type="project" value="UniProtKB-KW"/>
</dbReference>
<keyword evidence="1 4" id="KW-0479">Metal-binding</keyword>
<dbReference type="eggNOG" id="KOG3689">
    <property type="taxonomic scope" value="Eukaryota"/>
</dbReference>